<name>A0A2S8SV31_9BACT</name>
<dbReference type="InParanoid" id="A0A2S8SV31"/>
<dbReference type="SUPFAM" id="SSF46785">
    <property type="entry name" value="Winged helix' DNA-binding domain"/>
    <property type="match status" value="1"/>
</dbReference>
<dbReference type="Gene3D" id="3.40.50.300">
    <property type="entry name" value="P-loop containing nucleotide triphosphate hydrolases"/>
    <property type="match status" value="1"/>
</dbReference>
<dbReference type="RefSeq" id="WP_105483026.1">
    <property type="nucleotide sequence ID" value="NZ_NIGF01000004.1"/>
</dbReference>
<sequence length="514" mass="58336">MALSAAARAALDQFKTQQMGAQTLPGTDPASHGDEEYDELNEMPASGLPMPSEGGDTVQGWTRINDPSTTIKMGGLFRPEQPKTFKESGVSYRVLEGLILKIIKQEGPQNQDQIADVLKVSVNVFRDILTGLNKRELLDTPYPLHYDLTTKGRDLVNLVEAEDGYVGPAPVPFAAYCEMVRNQAKRERRITTEEMEEVFASYPMRDSLKYTLKEGFNSQRVMIYYGPPGNGKSLITDNLHRLLKEPVLIPYAFEYNSKVVQLLDPAYHRQREDLMKQEELETANSVSTAGKPDRRWVISEPPLVVVGTEFKVAQFDITFDGQYFAPPHVKSNNGIFIFDDLGRQTEDHNMILNMFIYPLEQRESIIRFAGGSSMRAPFLQRLFLSTNLNHEEILDDAFKRRLLYQVLVDRPTTKLWKQIFVNEAGKVGIDKPMAMELSENVVEWYKADERVFRACDPRNLMVMIDASLDVGQRAIDVLDLPKMRNIYDRYPAAFKKDSKFFVGSMDTTGGGDEE</sequence>
<reference evidence="2 3" key="1">
    <citation type="journal article" date="2018" name="Syst. Appl. Microbiol.">
        <title>Abditibacterium utsteinense sp. nov., the first cultivated member of candidate phylum FBP, isolated from ice-free Antarctic soil samples.</title>
        <authorList>
            <person name="Tahon G."/>
            <person name="Tytgat B."/>
            <person name="Lebbe L."/>
            <person name="Carlier A."/>
            <person name="Willems A."/>
        </authorList>
    </citation>
    <scope>NUCLEOTIDE SEQUENCE [LARGE SCALE GENOMIC DNA]</scope>
    <source>
        <strain evidence="2 3">LMG 29911</strain>
    </source>
</reference>
<feature type="region of interest" description="Disordered" evidence="1">
    <location>
        <begin position="17"/>
        <end position="55"/>
    </location>
</feature>
<dbReference type="Proteomes" id="UP000237684">
    <property type="component" value="Unassembled WGS sequence"/>
</dbReference>
<dbReference type="InterPro" id="IPR036390">
    <property type="entry name" value="WH_DNA-bd_sf"/>
</dbReference>
<dbReference type="AlphaFoldDB" id="A0A2S8SV31"/>
<dbReference type="EMBL" id="NIGF01000004">
    <property type="protein sequence ID" value="PQV64650.1"/>
    <property type="molecule type" value="Genomic_DNA"/>
</dbReference>
<dbReference type="SUPFAM" id="SSF52540">
    <property type="entry name" value="P-loop containing nucleoside triphosphate hydrolases"/>
    <property type="match status" value="1"/>
</dbReference>
<comment type="caution">
    <text evidence="2">The sequence shown here is derived from an EMBL/GenBank/DDBJ whole genome shotgun (WGS) entry which is preliminary data.</text>
</comment>
<dbReference type="InterPro" id="IPR027417">
    <property type="entry name" value="P-loop_NTPase"/>
</dbReference>
<proteinExistence type="predicted"/>
<evidence type="ECO:0008006" key="4">
    <source>
        <dbReference type="Google" id="ProtNLM"/>
    </source>
</evidence>
<protein>
    <recommendedName>
        <fullName evidence="4">AAA+ ATPase domain-containing protein</fullName>
    </recommendedName>
</protein>
<gene>
    <name evidence="2" type="ORF">B1R32_104144</name>
</gene>
<dbReference type="OrthoDB" id="9783370at2"/>
<organism evidence="2 3">
    <name type="scientific">Abditibacterium utsteinense</name>
    <dbReference type="NCBI Taxonomy" id="1960156"/>
    <lineage>
        <taxon>Bacteria</taxon>
        <taxon>Pseudomonadati</taxon>
        <taxon>Abditibacteriota</taxon>
        <taxon>Abditibacteriia</taxon>
        <taxon>Abditibacteriales</taxon>
        <taxon>Abditibacteriaceae</taxon>
        <taxon>Abditibacterium</taxon>
    </lineage>
</organism>
<evidence type="ECO:0000313" key="3">
    <source>
        <dbReference type="Proteomes" id="UP000237684"/>
    </source>
</evidence>
<evidence type="ECO:0000313" key="2">
    <source>
        <dbReference type="EMBL" id="PQV64650.1"/>
    </source>
</evidence>
<keyword evidence="3" id="KW-1185">Reference proteome</keyword>
<accession>A0A2S8SV31</accession>
<evidence type="ECO:0000256" key="1">
    <source>
        <dbReference type="SAM" id="MobiDB-lite"/>
    </source>
</evidence>